<evidence type="ECO:0008006" key="5">
    <source>
        <dbReference type="Google" id="ProtNLM"/>
    </source>
</evidence>
<dbReference type="SUPFAM" id="SSF48403">
    <property type="entry name" value="Ankyrin repeat"/>
    <property type="match status" value="1"/>
</dbReference>
<dbReference type="InterPro" id="IPR039323">
    <property type="entry name" value="ANKRD_45/46/60"/>
</dbReference>
<reference evidence="3 4" key="1">
    <citation type="journal article" date="2015" name="Genome Biol. Evol.">
        <title>Comparative Genomics of a Bacterivorous Green Alga Reveals Evolutionary Causalities and Consequences of Phago-Mixotrophic Mode of Nutrition.</title>
        <authorList>
            <person name="Burns J.A."/>
            <person name="Paasch A."/>
            <person name="Narechania A."/>
            <person name="Kim E."/>
        </authorList>
    </citation>
    <scope>NUCLEOTIDE SEQUENCE [LARGE SCALE GENOMIC DNA]</scope>
    <source>
        <strain evidence="3 4">PLY_AMNH</strain>
    </source>
</reference>
<dbReference type="AlphaFoldDB" id="A0AAE0CCV0"/>
<dbReference type="InterPro" id="IPR002110">
    <property type="entry name" value="Ankyrin_rpt"/>
</dbReference>
<evidence type="ECO:0000256" key="1">
    <source>
        <dbReference type="PROSITE-ProRule" id="PRU00023"/>
    </source>
</evidence>
<dbReference type="PANTHER" id="PTHR22677">
    <property type="entry name" value="ANKYRIN REPEAT DOMAIN-CONTAINING PROTEIN 60"/>
    <property type="match status" value="1"/>
</dbReference>
<proteinExistence type="predicted"/>
<keyword evidence="1" id="KW-0040">ANK repeat</keyword>
<keyword evidence="4" id="KW-1185">Reference proteome</keyword>
<name>A0AAE0CCV0_9CHLO</name>
<dbReference type="Pfam" id="PF12796">
    <property type="entry name" value="Ank_2"/>
    <property type="match status" value="1"/>
</dbReference>
<comment type="caution">
    <text evidence="3">The sequence shown here is derived from an EMBL/GenBank/DDBJ whole genome shotgun (WGS) entry which is preliminary data.</text>
</comment>
<accession>A0AAE0CCV0</accession>
<dbReference type="InterPro" id="IPR036770">
    <property type="entry name" value="Ankyrin_rpt-contain_sf"/>
</dbReference>
<organism evidence="3 4">
    <name type="scientific">Cymbomonas tetramitiformis</name>
    <dbReference type="NCBI Taxonomy" id="36881"/>
    <lineage>
        <taxon>Eukaryota</taxon>
        <taxon>Viridiplantae</taxon>
        <taxon>Chlorophyta</taxon>
        <taxon>Pyramimonadophyceae</taxon>
        <taxon>Pyramimonadales</taxon>
        <taxon>Pyramimonadaceae</taxon>
        <taxon>Cymbomonas</taxon>
    </lineage>
</organism>
<evidence type="ECO:0000313" key="4">
    <source>
        <dbReference type="Proteomes" id="UP001190700"/>
    </source>
</evidence>
<dbReference type="Gene3D" id="1.25.40.20">
    <property type="entry name" value="Ankyrin repeat-containing domain"/>
    <property type="match status" value="1"/>
</dbReference>
<evidence type="ECO:0000256" key="2">
    <source>
        <dbReference type="SAM" id="MobiDB-lite"/>
    </source>
</evidence>
<gene>
    <name evidence="3" type="ORF">CYMTET_39171</name>
</gene>
<feature type="region of interest" description="Disordered" evidence="2">
    <location>
        <begin position="1"/>
        <end position="21"/>
    </location>
</feature>
<feature type="repeat" description="ANK" evidence="1">
    <location>
        <begin position="64"/>
        <end position="96"/>
    </location>
</feature>
<feature type="compositionally biased region" description="Acidic residues" evidence="2">
    <location>
        <begin position="7"/>
        <end position="18"/>
    </location>
</feature>
<dbReference type="SMART" id="SM00248">
    <property type="entry name" value="ANK"/>
    <property type="match status" value="2"/>
</dbReference>
<dbReference type="Proteomes" id="UP001190700">
    <property type="component" value="Unassembled WGS sequence"/>
</dbReference>
<protein>
    <recommendedName>
        <fullName evidence="5">Ankyrin repeat protein</fullName>
    </recommendedName>
</protein>
<dbReference type="PROSITE" id="PS50088">
    <property type="entry name" value="ANK_REPEAT"/>
    <property type="match status" value="1"/>
</dbReference>
<feature type="compositionally biased region" description="Polar residues" evidence="2">
    <location>
        <begin position="251"/>
        <end position="260"/>
    </location>
</feature>
<dbReference type="PANTHER" id="PTHR22677:SF4">
    <property type="entry name" value="USHER SYNDROME TYPE-1G PROTEIN-LIKE PROTEIN"/>
    <property type="match status" value="1"/>
</dbReference>
<sequence length="260" mass="28385">MGKETMDDIDEEDDDAGSQEDLATTETLELAQAIVESDLQGVYNSIEKCADVNFVFGTRYGCTDGFTPLMSACYRGNADAVKALLRAGADPNYVNEADELTLFWAIDGGADILRLLCDYGADVDEISNKGWTPLSYAAACGTYPRLYSPGDSPESILKNYGATVYGAGPPSMTEFITRVKILEQKEEAEGEADEKFEDAVILPDASSAQVEWKARAAKELIVKSEQEEAEDMTEILNDMNRNPFIQRKGNETSQGSMCNS</sequence>
<evidence type="ECO:0000313" key="3">
    <source>
        <dbReference type="EMBL" id="KAK3251502.1"/>
    </source>
</evidence>
<dbReference type="EMBL" id="LGRX02026014">
    <property type="protein sequence ID" value="KAK3251502.1"/>
    <property type="molecule type" value="Genomic_DNA"/>
</dbReference>
<dbReference type="PROSITE" id="PS50297">
    <property type="entry name" value="ANK_REP_REGION"/>
    <property type="match status" value="1"/>
</dbReference>
<feature type="region of interest" description="Disordered" evidence="2">
    <location>
        <begin position="236"/>
        <end position="260"/>
    </location>
</feature>